<sequence>MRSIATRSETQDVACSVQGVAHIAQGVAHIAQISPFARMEPSKPLVSPTTPPMPHVHLTPLSSLSPPLLASTSVPPEPPVVVPLLLGILGEPMTDLVGVSLSSFDFETLFID</sequence>
<gene>
    <name evidence="1" type="ORF">ILEXP_LOCUS54242</name>
</gene>
<proteinExistence type="predicted"/>
<comment type="caution">
    <text evidence="1">The sequence shown here is derived from an EMBL/GenBank/DDBJ whole genome shotgun (WGS) entry which is preliminary data.</text>
</comment>
<dbReference type="AlphaFoldDB" id="A0ABC8USK6"/>
<reference evidence="1 2" key="1">
    <citation type="submission" date="2024-02" db="EMBL/GenBank/DDBJ databases">
        <authorList>
            <person name="Vignale AGUSTIN F."/>
            <person name="Sosa J E."/>
            <person name="Modenutti C."/>
        </authorList>
    </citation>
    <scope>NUCLEOTIDE SEQUENCE [LARGE SCALE GENOMIC DNA]</scope>
</reference>
<name>A0ABC8USK6_9AQUA</name>
<keyword evidence="2" id="KW-1185">Reference proteome</keyword>
<dbReference type="Proteomes" id="UP001642360">
    <property type="component" value="Unassembled WGS sequence"/>
</dbReference>
<evidence type="ECO:0000313" key="1">
    <source>
        <dbReference type="EMBL" id="CAK9183942.1"/>
    </source>
</evidence>
<accession>A0ABC8USK6</accession>
<dbReference type="EMBL" id="CAUOFW020008824">
    <property type="protein sequence ID" value="CAK9183942.1"/>
    <property type="molecule type" value="Genomic_DNA"/>
</dbReference>
<organism evidence="1 2">
    <name type="scientific">Ilex paraguariensis</name>
    <name type="common">yerba mate</name>
    <dbReference type="NCBI Taxonomy" id="185542"/>
    <lineage>
        <taxon>Eukaryota</taxon>
        <taxon>Viridiplantae</taxon>
        <taxon>Streptophyta</taxon>
        <taxon>Embryophyta</taxon>
        <taxon>Tracheophyta</taxon>
        <taxon>Spermatophyta</taxon>
        <taxon>Magnoliopsida</taxon>
        <taxon>eudicotyledons</taxon>
        <taxon>Gunneridae</taxon>
        <taxon>Pentapetalae</taxon>
        <taxon>asterids</taxon>
        <taxon>campanulids</taxon>
        <taxon>Aquifoliales</taxon>
        <taxon>Aquifoliaceae</taxon>
        <taxon>Ilex</taxon>
    </lineage>
</organism>
<evidence type="ECO:0000313" key="2">
    <source>
        <dbReference type="Proteomes" id="UP001642360"/>
    </source>
</evidence>
<protein>
    <submittedName>
        <fullName evidence="1">Uncharacterized protein</fullName>
    </submittedName>
</protein>